<feature type="region of interest" description="Disordered" evidence="1">
    <location>
        <begin position="1"/>
        <end position="29"/>
    </location>
</feature>
<gene>
    <name evidence="2" type="ORF">CGLO_02600</name>
</gene>
<name>T0M0L5_COLGC</name>
<sequence>MRHPTTPPLAQTSRFSGPFPPLSPPPPRNPLCVADGCPRSDAPCVIRPDTHETMTAAGGSSRENDFRVRDVGSSIDDGLHTAKSSELFNTLQLLKTLKSELSWTHLVLTFLSRLQSPWYLKTG</sequence>
<dbReference type="AlphaFoldDB" id="T0M0L5"/>
<organism evidence="2 3">
    <name type="scientific">Colletotrichum gloeosporioides (strain Cg-14)</name>
    <name type="common">Anthracnose fungus</name>
    <name type="synonym">Glomerella cingulata</name>
    <dbReference type="NCBI Taxonomy" id="1237896"/>
    <lineage>
        <taxon>Eukaryota</taxon>
        <taxon>Fungi</taxon>
        <taxon>Dikarya</taxon>
        <taxon>Ascomycota</taxon>
        <taxon>Pezizomycotina</taxon>
        <taxon>Sordariomycetes</taxon>
        <taxon>Hypocreomycetidae</taxon>
        <taxon>Glomerellales</taxon>
        <taxon>Glomerellaceae</taxon>
        <taxon>Colletotrichum</taxon>
        <taxon>Colletotrichum gloeosporioides species complex</taxon>
    </lineage>
</organism>
<dbReference type="Proteomes" id="UP000015530">
    <property type="component" value="Unassembled WGS sequence"/>
</dbReference>
<feature type="compositionally biased region" description="Pro residues" evidence="1">
    <location>
        <begin position="18"/>
        <end position="29"/>
    </location>
</feature>
<reference evidence="3" key="1">
    <citation type="journal article" date="2013" name="Mol. Plant Microbe Interact.">
        <title>Global aspects of pacC regulation of pathogenicity genes in Colletotrichum gloeosporioides as revealed by transcriptome analysis.</title>
        <authorList>
            <person name="Alkan N."/>
            <person name="Meng X."/>
            <person name="Friedlander G."/>
            <person name="Reuveni E."/>
            <person name="Sukno S."/>
            <person name="Sherman A."/>
            <person name="Thon M."/>
            <person name="Fluhr R."/>
            <person name="Prusky D."/>
        </authorList>
    </citation>
    <scope>NUCLEOTIDE SEQUENCE [LARGE SCALE GENOMIC DNA]</scope>
    <source>
        <strain evidence="3">Cg-14</strain>
    </source>
</reference>
<dbReference type="HOGENOM" id="CLU_2015078_0_0_1"/>
<evidence type="ECO:0000256" key="1">
    <source>
        <dbReference type="SAM" id="MobiDB-lite"/>
    </source>
</evidence>
<comment type="caution">
    <text evidence="2">The sequence shown here is derived from an EMBL/GenBank/DDBJ whole genome shotgun (WGS) entry which is preliminary data.</text>
</comment>
<proteinExistence type="predicted"/>
<dbReference type="EMBL" id="AMYD01000533">
    <property type="protein sequence ID" value="EQB57291.1"/>
    <property type="molecule type" value="Genomic_DNA"/>
</dbReference>
<accession>T0M0L5</accession>
<evidence type="ECO:0000313" key="2">
    <source>
        <dbReference type="EMBL" id="EQB57291.1"/>
    </source>
</evidence>
<evidence type="ECO:0000313" key="3">
    <source>
        <dbReference type="Proteomes" id="UP000015530"/>
    </source>
</evidence>
<protein>
    <submittedName>
        <fullName evidence="2">Uncharacterized protein</fullName>
    </submittedName>
</protein>